<dbReference type="AlphaFoldDB" id="A0A2I0U5X7"/>
<dbReference type="InterPro" id="IPR036941">
    <property type="entry name" value="Rcpt_L-dom_sf"/>
</dbReference>
<dbReference type="GO" id="GO:0016323">
    <property type="term" value="C:basolateral plasma membrane"/>
    <property type="evidence" value="ECO:0007669"/>
    <property type="project" value="UniProtKB-ARBA"/>
</dbReference>
<dbReference type="CDD" id="cd00064">
    <property type="entry name" value="FU"/>
    <property type="match status" value="3"/>
</dbReference>
<keyword evidence="8" id="KW-0597">Phosphoprotein</keyword>
<organism evidence="38 39">
    <name type="scientific">Limosa lapponica baueri</name>
    <dbReference type="NCBI Taxonomy" id="1758121"/>
    <lineage>
        <taxon>Eukaryota</taxon>
        <taxon>Metazoa</taxon>
        <taxon>Chordata</taxon>
        <taxon>Craniata</taxon>
        <taxon>Vertebrata</taxon>
        <taxon>Euteleostomi</taxon>
        <taxon>Archelosauria</taxon>
        <taxon>Archosauria</taxon>
        <taxon>Dinosauria</taxon>
        <taxon>Saurischia</taxon>
        <taxon>Theropoda</taxon>
        <taxon>Coelurosauria</taxon>
        <taxon>Aves</taxon>
        <taxon>Neognathae</taxon>
        <taxon>Neoaves</taxon>
        <taxon>Charadriiformes</taxon>
        <taxon>Scolopacidae</taxon>
        <taxon>Limosa</taxon>
    </lineage>
</organism>
<keyword evidence="25 32" id="KW-0675">Receptor</keyword>
<keyword evidence="19 36" id="KW-1133">Transmembrane helix</keyword>
<evidence type="ECO:0000256" key="32">
    <source>
        <dbReference type="PIRNR" id="PIRNR000619"/>
    </source>
</evidence>
<dbReference type="InterPro" id="IPR006211">
    <property type="entry name" value="Furin-like_Cys-rich_dom"/>
</dbReference>
<dbReference type="GO" id="GO:0005006">
    <property type="term" value="F:epidermal growth factor receptor activity"/>
    <property type="evidence" value="ECO:0007669"/>
    <property type="project" value="TreeGrafter"/>
</dbReference>
<evidence type="ECO:0000256" key="2">
    <source>
        <dbReference type="ARBA" id="ARBA00004251"/>
    </source>
</evidence>
<comment type="subcellular location">
    <subcellularLocation>
        <location evidence="2">Cell membrane</location>
        <topology evidence="2">Single-pass type I membrane protein</topology>
    </subcellularLocation>
    <subcellularLocation>
        <location evidence="1">Endoplasmic reticulum membrane</location>
        <topology evidence="1">Single-pass type I membrane protein</topology>
    </subcellularLocation>
    <subcellularLocation>
        <location evidence="3">Endosome membrane</location>
    </subcellularLocation>
    <subcellularLocation>
        <location evidence="4">Golgi apparatus membrane</location>
        <topology evidence="4">Single-pass type I membrane protein</topology>
    </subcellularLocation>
    <subcellularLocation>
        <location evidence="30">Nucleus membrane</location>
        <topology evidence="30">Single-pass type I membrane protein</topology>
    </subcellularLocation>
</comment>
<dbReference type="Gene3D" id="2.10.220.10">
    <property type="entry name" value="Hormone Receptor, Insulin-like Growth Factor Receptor 1, Chain A, domain 2"/>
    <property type="match status" value="3"/>
</dbReference>
<keyword evidence="28" id="KW-0379">Hydroxylation</keyword>
<evidence type="ECO:0000313" key="38">
    <source>
        <dbReference type="EMBL" id="PKU41373.1"/>
    </source>
</evidence>
<evidence type="ECO:0000256" key="11">
    <source>
        <dbReference type="ARBA" id="ARBA00022729"/>
    </source>
</evidence>
<dbReference type="SMART" id="SM00261">
    <property type="entry name" value="FU"/>
    <property type="match status" value="4"/>
</dbReference>
<evidence type="ECO:0000256" key="20">
    <source>
        <dbReference type="ARBA" id="ARBA00023034"/>
    </source>
</evidence>
<dbReference type="InterPro" id="IPR006212">
    <property type="entry name" value="Furin_repeat"/>
</dbReference>
<keyword evidence="9 32" id="KW-0808">Transferase</keyword>
<keyword evidence="14" id="KW-0967">Endosome</keyword>
<keyword evidence="21 32" id="KW-0472">Membrane</keyword>
<dbReference type="InterPro" id="IPR049328">
    <property type="entry name" value="TM_ErbB1"/>
</dbReference>
<keyword evidence="15 32" id="KW-0418">Kinase</keyword>
<evidence type="ECO:0000256" key="16">
    <source>
        <dbReference type="ARBA" id="ARBA00022824"/>
    </source>
</evidence>
<reference evidence="39" key="1">
    <citation type="submission" date="2017-11" db="EMBL/GenBank/DDBJ databases">
        <authorList>
            <person name="Lima N.C."/>
            <person name="Parody-Merino A.M."/>
            <person name="Battley P.F."/>
            <person name="Fidler A.E."/>
            <person name="Prosdocimi F."/>
        </authorList>
    </citation>
    <scope>NUCLEOTIDE SEQUENCE [LARGE SCALE GENOMIC DNA]</scope>
</reference>
<dbReference type="InterPro" id="IPR044912">
    <property type="entry name" value="Egfr_JX_dom"/>
</dbReference>
<keyword evidence="17 32" id="KW-0067">ATP-binding</keyword>
<accession>A0A2I0U5X7</accession>
<feature type="binding site" evidence="33">
    <location>
        <begin position="753"/>
        <end position="761"/>
    </location>
    <ligand>
        <name>ATP</name>
        <dbReference type="ChEBI" id="CHEBI:30616"/>
    </ligand>
</feature>
<dbReference type="InterPro" id="IPR032778">
    <property type="entry name" value="GF_recep_IV"/>
</dbReference>
<dbReference type="InterPro" id="IPR009030">
    <property type="entry name" value="Growth_fac_rcpt_cys_sf"/>
</dbReference>
<feature type="transmembrane region" description="Helical" evidence="36">
    <location>
        <begin position="678"/>
        <end position="703"/>
    </location>
</feature>
<dbReference type="InterPro" id="IPR001245">
    <property type="entry name" value="Ser-Thr/Tyr_kinase_cat_dom"/>
</dbReference>
<evidence type="ECO:0000256" key="30">
    <source>
        <dbReference type="ARBA" id="ARBA00046292"/>
    </source>
</evidence>
<dbReference type="Pfam" id="PF01030">
    <property type="entry name" value="Recep_L_domain"/>
    <property type="match status" value="2"/>
</dbReference>
<dbReference type="SUPFAM" id="SSF52058">
    <property type="entry name" value="L domain-like"/>
    <property type="match status" value="2"/>
</dbReference>
<dbReference type="GO" id="GO:0010008">
    <property type="term" value="C:endosome membrane"/>
    <property type="evidence" value="ECO:0007669"/>
    <property type="project" value="UniProtKB-SubCell"/>
</dbReference>
<evidence type="ECO:0000256" key="31">
    <source>
        <dbReference type="ARBA" id="ARBA00051243"/>
    </source>
</evidence>
<evidence type="ECO:0000256" key="19">
    <source>
        <dbReference type="ARBA" id="ARBA00022989"/>
    </source>
</evidence>
<evidence type="ECO:0000256" key="15">
    <source>
        <dbReference type="ARBA" id="ARBA00022777"/>
    </source>
</evidence>
<proteinExistence type="inferred from homology"/>
<keyword evidence="29" id="KW-0449">Lipoprotein</keyword>
<evidence type="ECO:0000256" key="34">
    <source>
        <dbReference type="PROSITE-ProRule" id="PRU10141"/>
    </source>
</evidence>
<dbReference type="SUPFAM" id="SSF56112">
    <property type="entry name" value="Protein kinase-like (PK-like)"/>
    <property type="match status" value="1"/>
</dbReference>
<evidence type="ECO:0000256" key="33">
    <source>
        <dbReference type="PIRSR" id="PIRSR000619-2"/>
    </source>
</evidence>
<evidence type="ECO:0000256" key="8">
    <source>
        <dbReference type="ARBA" id="ARBA00022553"/>
    </source>
</evidence>
<keyword evidence="5" id="KW-1003">Cell membrane</keyword>
<evidence type="ECO:0000256" key="35">
    <source>
        <dbReference type="SAM" id="MobiDB-lite"/>
    </source>
</evidence>
<evidence type="ECO:0000256" key="21">
    <source>
        <dbReference type="ARBA" id="ARBA00023136"/>
    </source>
</evidence>
<keyword evidence="20" id="KW-0333">Golgi apparatus</keyword>
<dbReference type="FunFam" id="1.10.510.10:FF:000027">
    <property type="entry name" value="Receptor protein-tyrosine kinase"/>
    <property type="match status" value="1"/>
</dbReference>
<evidence type="ECO:0000256" key="13">
    <source>
        <dbReference type="ARBA" id="ARBA00022741"/>
    </source>
</evidence>
<dbReference type="GO" id="GO:0030139">
    <property type="term" value="C:endocytic vesicle"/>
    <property type="evidence" value="ECO:0007669"/>
    <property type="project" value="UniProtKB-ARBA"/>
</dbReference>
<dbReference type="FunFam" id="3.80.20.20:FF:000005">
    <property type="entry name" value="Receptor protein-tyrosine kinase"/>
    <property type="match status" value="1"/>
</dbReference>
<evidence type="ECO:0000259" key="37">
    <source>
        <dbReference type="PROSITE" id="PS50011"/>
    </source>
</evidence>
<gene>
    <name evidence="38" type="ORF">llap_8323</name>
</gene>
<evidence type="ECO:0000256" key="36">
    <source>
        <dbReference type="SAM" id="Phobius"/>
    </source>
</evidence>
<evidence type="ECO:0000256" key="4">
    <source>
        <dbReference type="ARBA" id="ARBA00004614"/>
    </source>
</evidence>
<dbReference type="OrthoDB" id="6219513at2759"/>
<evidence type="ECO:0000256" key="28">
    <source>
        <dbReference type="ARBA" id="ARBA00023278"/>
    </source>
</evidence>
<dbReference type="Pfam" id="PF14843">
    <property type="entry name" value="GF_recep_IV"/>
    <property type="match status" value="1"/>
</dbReference>
<dbReference type="PIRSF" id="PIRSF000619">
    <property type="entry name" value="TyrPK_EGF-R"/>
    <property type="match status" value="1"/>
</dbReference>
<dbReference type="FunFam" id="3.30.200.20:FF:000044">
    <property type="entry name" value="Receptor protein-tyrosine kinase"/>
    <property type="match status" value="1"/>
</dbReference>
<dbReference type="CDD" id="cd12093">
    <property type="entry name" value="TM_ErbB1"/>
    <property type="match status" value="1"/>
</dbReference>
<dbReference type="EC" id="2.7.10.1" evidence="32"/>
<dbReference type="InterPro" id="IPR050122">
    <property type="entry name" value="RTK"/>
</dbReference>
<dbReference type="GO" id="GO:0005789">
    <property type="term" value="C:endoplasmic reticulum membrane"/>
    <property type="evidence" value="ECO:0007669"/>
    <property type="project" value="UniProtKB-SubCell"/>
</dbReference>
<feature type="transmembrane region" description="Helical" evidence="36">
    <location>
        <begin position="654"/>
        <end position="672"/>
    </location>
</feature>
<dbReference type="GO" id="GO:0022008">
    <property type="term" value="P:neurogenesis"/>
    <property type="evidence" value="ECO:0007669"/>
    <property type="project" value="TreeGrafter"/>
</dbReference>
<keyword evidence="22 32" id="KW-0829">Tyrosine-protein kinase</keyword>
<evidence type="ECO:0000256" key="3">
    <source>
        <dbReference type="ARBA" id="ARBA00004608"/>
    </source>
</evidence>
<dbReference type="FunFam" id="2.10.220.10:FF:000001">
    <property type="entry name" value="Receptor protein-tyrosine kinase"/>
    <property type="match status" value="1"/>
</dbReference>
<keyword evidence="16" id="KW-0256">Endoplasmic reticulum</keyword>
<evidence type="ECO:0000256" key="18">
    <source>
        <dbReference type="ARBA" id="ARBA00022843"/>
    </source>
</evidence>
<dbReference type="GO" id="GO:0048471">
    <property type="term" value="C:perinuclear region of cytoplasm"/>
    <property type="evidence" value="ECO:0007669"/>
    <property type="project" value="UniProtKB-ARBA"/>
</dbReference>
<evidence type="ECO:0000256" key="29">
    <source>
        <dbReference type="ARBA" id="ARBA00023288"/>
    </source>
</evidence>
<dbReference type="GO" id="GO:0050679">
    <property type="term" value="P:positive regulation of epithelial cell proliferation"/>
    <property type="evidence" value="ECO:0007669"/>
    <property type="project" value="UniProtKB-ARBA"/>
</dbReference>
<evidence type="ECO:0000256" key="22">
    <source>
        <dbReference type="ARBA" id="ARBA00023137"/>
    </source>
</evidence>
<dbReference type="InterPro" id="IPR000719">
    <property type="entry name" value="Prot_kinase_dom"/>
</dbReference>
<dbReference type="InterPro" id="IPR011009">
    <property type="entry name" value="Kinase-like_dom_sf"/>
</dbReference>
<dbReference type="InterPro" id="IPR016245">
    <property type="entry name" value="Tyr_kinase_EGF/ERB/XmrK_rcpt"/>
</dbReference>
<keyword evidence="24" id="KW-1015">Disulfide bond</keyword>
<dbReference type="FunFam" id="2.10.220.10:FF:000008">
    <property type="entry name" value="Receptor protein-tyrosine kinase"/>
    <property type="match status" value="1"/>
</dbReference>
<dbReference type="Pfam" id="PF00757">
    <property type="entry name" value="Furin-like"/>
    <property type="match status" value="1"/>
</dbReference>
<keyword evidence="7" id="KW-1017">Isopeptide bond</keyword>
<evidence type="ECO:0000256" key="27">
    <source>
        <dbReference type="ARBA" id="ARBA00023242"/>
    </source>
</evidence>
<dbReference type="PANTHER" id="PTHR24416:SF91">
    <property type="entry name" value="EPIDERMAL GROWTH FACTOR RECEPTOR"/>
    <property type="match status" value="1"/>
</dbReference>
<keyword evidence="11" id="KW-0732">Signal</keyword>
<sequence length="1197" mass="133600">MGHHVCQGTNNKLTQLGHVEDHFTSLQRMYNNCEVVLSNLEITYVEHNRDLSFLKTIQEVAGYVLIALNMVDVIPLENLQIIRGNVLYDNSYALAVLSNYHMNKTQGLQQLPMKRLSEILNGGVKISNNPKLCNMDTVLWNDIIDTSKQPLKVLEFASNLSSCPKCHPNCTEDHCWGPGEQNCQTLTKVICAQQCSGRCRGKVPSDCCHNQCAAGCTGPRESDCLACRKFRDDATCKDTCPPLVLYNPTTYQMDVNPDGKYSFGATCVRECPHNYVVTDHGSCVRSCNTDTYEVEENGVRKCKKCDGLCSKGELKGILSINATNIDSFKNCTKINGDVSILPVAFLGDAFTKTLPLDPKKLDVFKTVKEISGFLLIQAWPDNATDLYAFENLEIIRGRTKQHGQYSLAVVNLKIQSLGLRSLKEISDGDVAIMKNKNLCYADTMDWRSLFATQSQKTKIIQNRNKNECATILKTSPPARKETIWRRKEAKPYASFLKEIKELKAPVKIQAMPIMSSTWGERQRQLRSPGAQSPLDQGFTTREVPYSKGILTLAQTSGSSSEPREFERDSKCLPCHPECLVQNSTMYNATCTGPGPDNCVKCAHFIDGPHCVKSCPAGVLGENDTLVWKYADANAVCQLCHPNCTRGCKGPGLEGCPNGIFFFYFFFLLYPLLSCSSKIPSIAAGVVGGLLCLVVVGLGIGLYLRRRHIVRKRTLRRLLQERELVEPLTPSGEAPNQAHLRILKETEFKKVKVLGSGAFGTVYKGLWIPEGEKVKIPVAIKELREATSPKANKEILDEAYVMASVDNPHVCRLLGICLTSTVQLITQLMPYGCLLDYIREHKDNIGSQYLLNWCVQIAKVPIKWMALESILHRIYTHQSDVWSYGVTVWELMTFGSKPYDGIPASEISSVLEKGERLPQPPICTIDVYMIMVKCWMIDADSRPKFRELIAEFSKMARDPPRYLVIQGDDRMHLPSPTDSKFYRTLMEEEDMEDIVDADEYLVPHQGFFNSPSTSRTPLLSSLSATSNNSATTCIDRNGQGHPVREDSFVQRYSSDPTGAFLEDSIDDGFLPAPEYVNQLMPKKASASAVQNPIYNNFSLTANSKVPTDSSYQNSHSTAVDNPEYLNTNQSPLSKTVFESSPYWIQAGNHQINLDNPDYQQDFLPKENKPNGLLKVPAAENPEYLRVAAPKSEYIEASA</sequence>
<dbReference type="GO" id="GO:0009986">
    <property type="term" value="C:cell surface"/>
    <property type="evidence" value="ECO:0007669"/>
    <property type="project" value="UniProtKB-ARBA"/>
</dbReference>
<evidence type="ECO:0000256" key="5">
    <source>
        <dbReference type="ARBA" id="ARBA00022475"/>
    </source>
</evidence>
<dbReference type="GO" id="GO:0038134">
    <property type="term" value="P:ERBB2-EGFR signaling pathway"/>
    <property type="evidence" value="ECO:0007669"/>
    <property type="project" value="UniProtKB-ARBA"/>
</dbReference>
<dbReference type="PANTHER" id="PTHR24416">
    <property type="entry name" value="TYROSINE-PROTEIN KINASE RECEPTOR"/>
    <property type="match status" value="1"/>
</dbReference>
<dbReference type="PROSITE" id="PS50011">
    <property type="entry name" value="PROTEIN_KINASE_DOM"/>
    <property type="match status" value="1"/>
</dbReference>
<keyword evidence="13 32" id="KW-0547">Nucleotide-binding</keyword>
<keyword evidence="10 36" id="KW-0812">Transmembrane</keyword>
<keyword evidence="39" id="KW-1185">Reference proteome</keyword>
<dbReference type="GO" id="GO:0043235">
    <property type="term" value="C:receptor complex"/>
    <property type="evidence" value="ECO:0007669"/>
    <property type="project" value="TreeGrafter"/>
</dbReference>
<feature type="region of interest" description="Disordered" evidence="35">
    <location>
        <begin position="1103"/>
        <end position="1126"/>
    </location>
</feature>
<dbReference type="PROSITE" id="PS00107">
    <property type="entry name" value="PROTEIN_KINASE_ATP"/>
    <property type="match status" value="1"/>
</dbReference>
<keyword evidence="12" id="KW-0677">Repeat</keyword>
<dbReference type="GO" id="GO:0005524">
    <property type="term" value="F:ATP binding"/>
    <property type="evidence" value="ECO:0007669"/>
    <property type="project" value="UniProtKB-UniRule"/>
</dbReference>
<evidence type="ECO:0000256" key="25">
    <source>
        <dbReference type="ARBA" id="ARBA00023170"/>
    </source>
</evidence>
<evidence type="ECO:0000256" key="26">
    <source>
        <dbReference type="ARBA" id="ARBA00023180"/>
    </source>
</evidence>
<keyword evidence="27" id="KW-0539">Nucleus</keyword>
<evidence type="ECO:0000256" key="7">
    <source>
        <dbReference type="ARBA" id="ARBA00022499"/>
    </source>
</evidence>
<dbReference type="Pfam" id="PF07714">
    <property type="entry name" value="PK_Tyr_Ser-Thr"/>
    <property type="match status" value="1"/>
</dbReference>
<dbReference type="EMBL" id="KZ506126">
    <property type="protein sequence ID" value="PKU41373.1"/>
    <property type="molecule type" value="Genomic_DNA"/>
</dbReference>
<keyword evidence="26" id="KW-0325">Glycoprotein</keyword>
<dbReference type="Gene3D" id="3.30.200.20">
    <property type="entry name" value="Phosphorylase Kinase, domain 1"/>
    <property type="match status" value="1"/>
</dbReference>
<dbReference type="InterPro" id="IPR000494">
    <property type="entry name" value="Rcpt_L-dom"/>
</dbReference>
<evidence type="ECO:0000256" key="6">
    <source>
        <dbReference type="ARBA" id="ARBA00022481"/>
    </source>
</evidence>
<dbReference type="GO" id="GO:0031965">
    <property type="term" value="C:nuclear membrane"/>
    <property type="evidence" value="ECO:0007669"/>
    <property type="project" value="UniProtKB-SubCell"/>
</dbReference>
<evidence type="ECO:0000256" key="10">
    <source>
        <dbReference type="ARBA" id="ARBA00022692"/>
    </source>
</evidence>
<reference evidence="39" key="2">
    <citation type="submission" date="2017-12" db="EMBL/GenBank/DDBJ databases">
        <title>Genome sequence of the Bar-tailed Godwit (Limosa lapponica baueri).</title>
        <authorList>
            <person name="Lima N.C.B."/>
            <person name="Parody-Merino A.M."/>
            <person name="Battley P.F."/>
            <person name="Fidler A.E."/>
            <person name="Prosdocimi F."/>
        </authorList>
    </citation>
    <scope>NUCLEOTIDE SEQUENCE [LARGE SCALE GENOMIC DNA]</scope>
</reference>
<dbReference type="InterPro" id="IPR017441">
    <property type="entry name" value="Protein_kinase_ATP_BS"/>
</dbReference>
<dbReference type="GO" id="GO:0043066">
    <property type="term" value="P:negative regulation of apoptotic process"/>
    <property type="evidence" value="ECO:0007669"/>
    <property type="project" value="TreeGrafter"/>
</dbReference>
<dbReference type="Gene3D" id="6.10.250.2930">
    <property type="match status" value="1"/>
</dbReference>
<dbReference type="GO" id="GO:0000139">
    <property type="term" value="C:Golgi membrane"/>
    <property type="evidence" value="ECO:0007669"/>
    <property type="project" value="UniProtKB-SubCell"/>
</dbReference>
<dbReference type="FunFam" id="3.80.20.20:FF:000006">
    <property type="entry name" value="Receptor protein-tyrosine kinase"/>
    <property type="match status" value="1"/>
</dbReference>
<evidence type="ECO:0000256" key="24">
    <source>
        <dbReference type="ARBA" id="ARBA00023157"/>
    </source>
</evidence>
<evidence type="ECO:0000313" key="39">
    <source>
        <dbReference type="Proteomes" id="UP000233556"/>
    </source>
</evidence>
<evidence type="ECO:0000256" key="23">
    <source>
        <dbReference type="ARBA" id="ARBA00023139"/>
    </source>
</evidence>
<keyword evidence="18" id="KW-0832">Ubl conjugation</keyword>
<dbReference type="GO" id="GO:0048408">
    <property type="term" value="F:epidermal growth factor binding"/>
    <property type="evidence" value="ECO:0007669"/>
    <property type="project" value="TreeGrafter"/>
</dbReference>
<feature type="domain" description="Protein kinase" evidence="37">
    <location>
        <begin position="747"/>
        <end position="962"/>
    </location>
</feature>
<evidence type="ECO:0000256" key="9">
    <source>
        <dbReference type="ARBA" id="ARBA00022679"/>
    </source>
</evidence>
<evidence type="ECO:0000256" key="17">
    <source>
        <dbReference type="ARBA" id="ARBA00022840"/>
    </source>
</evidence>
<protein>
    <recommendedName>
        <fullName evidence="32">Receptor protein-tyrosine kinase</fullName>
        <ecNumber evidence="32">2.7.10.1</ecNumber>
    </recommendedName>
</protein>
<evidence type="ECO:0000256" key="14">
    <source>
        <dbReference type="ARBA" id="ARBA00022753"/>
    </source>
</evidence>
<feature type="binding site" evidence="33 34">
    <location>
        <position position="780"/>
    </location>
    <ligand>
        <name>ATP</name>
        <dbReference type="ChEBI" id="CHEBI:30616"/>
    </ligand>
</feature>
<name>A0A2I0U5X7_LIMLA</name>
<evidence type="ECO:0000256" key="12">
    <source>
        <dbReference type="ARBA" id="ARBA00022737"/>
    </source>
</evidence>
<keyword evidence="6" id="KW-0488">Methylation</keyword>
<comment type="similarity">
    <text evidence="32">Belongs to the protein kinase superfamily. Tyr protein kinase family. EGF receptor subfamily.</text>
</comment>
<dbReference type="Pfam" id="PF21314">
    <property type="entry name" value="TM_ErbB1"/>
    <property type="match status" value="1"/>
</dbReference>
<evidence type="ECO:0000256" key="1">
    <source>
        <dbReference type="ARBA" id="ARBA00004115"/>
    </source>
</evidence>
<dbReference type="Gene3D" id="1.10.510.10">
    <property type="entry name" value="Transferase(Phosphotransferase) domain 1"/>
    <property type="match status" value="1"/>
</dbReference>
<keyword evidence="23" id="KW-0564">Palmitate</keyword>
<dbReference type="Proteomes" id="UP000233556">
    <property type="component" value="Unassembled WGS sequence"/>
</dbReference>
<dbReference type="Gene3D" id="3.80.20.20">
    <property type="entry name" value="Receptor L-domain"/>
    <property type="match status" value="2"/>
</dbReference>
<comment type="catalytic activity">
    <reaction evidence="31">
        <text>L-tyrosyl-[protein] + ATP = O-phospho-L-tyrosyl-[protein] + ADP + H(+)</text>
        <dbReference type="Rhea" id="RHEA:10596"/>
        <dbReference type="Rhea" id="RHEA-COMP:10136"/>
        <dbReference type="Rhea" id="RHEA-COMP:20101"/>
        <dbReference type="ChEBI" id="CHEBI:15378"/>
        <dbReference type="ChEBI" id="CHEBI:30616"/>
        <dbReference type="ChEBI" id="CHEBI:46858"/>
        <dbReference type="ChEBI" id="CHEBI:61978"/>
        <dbReference type="ChEBI" id="CHEBI:456216"/>
        <dbReference type="EC" id="2.7.10.1"/>
    </reaction>
</comment>
<dbReference type="GO" id="GO:0042059">
    <property type="term" value="P:negative regulation of epidermal growth factor receptor signaling pathway"/>
    <property type="evidence" value="ECO:0007669"/>
    <property type="project" value="UniProtKB-ARBA"/>
</dbReference>
<dbReference type="SUPFAM" id="SSF57184">
    <property type="entry name" value="Growth factor receptor domain"/>
    <property type="match status" value="2"/>
</dbReference>